<dbReference type="Proteomes" id="UP000316142">
    <property type="component" value="Unassembled WGS sequence"/>
</dbReference>
<dbReference type="EMBL" id="VHIZ01000009">
    <property type="protein sequence ID" value="TPV33647.1"/>
    <property type="molecule type" value="Genomic_DNA"/>
</dbReference>
<keyword evidence="2" id="KW-1185">Reference proteome</keyword>
<name>A0ABY2ZKL3_9GAMM</name>
<sequence length="126" mass="14798">MPYSYQVIRYLQQNNILANQLDHAVSGVKQAVLNQIEMTGAGARRLLYYTSCFTDEYKDVCLQQKTEDIRFAKGIYHLLRHEDIIYEMLNIYFNEILRYKTSEQLQHIKHLLMAKNIHIAASSLTN</sequence>
<feature type="non-terminal residue" evidence="1">
    <location>
        <position position="126"/>
    </location>
</feature>
<organism evidence="1 2">
    <name type="scientific">Pantoea anthophila</name>
    <dbReference type="NCBI Taxonomy" id="470931"/>
    <lineage>
        <taxon>Bacteria</taxon>
        <taxon>Pseudomonadati</taxon>
        <taxon>Pseudomonadota</taxon>
        <taxon>Gammaproteobacteria</taxon>
        <taxon>Enterobacterales</taxon>
        <taxon>Erwiniaceae</taxon>
        <taxon>Pantoea</taxon>
    </lineage>
</organism>
<evidence type="ECO:0000313" key="2">
    <source>
        <dbReference type="Proteomes" id="UP000316142"/>
    </source>
</evidence>
<reference evidence="1 2" key="1">
    <citation type="submission" date="2019-06" db="EMBL/GenBank/DDBJ databases">
        <title>Taxogenomics and systematics of the genus Pantoea.</title>
        <authorList>
            <person name="Tambong J.T."/>
        </authorList>
    </citation>
    <scope>NUCLEOTIDE SEQUENCE [LARGE SCALE GENOMIC DNA]</scope>
    <source>
        <strain evidence="1 2">LMG 2558</strain>
    </source>
</reference>
<gene>
    <name evidence="1" type="ORF">FJW00_00970</name>
</gene>
<comment type="caution">
    <text evidence="1">The sequence shown here is derived from an EMBL/GenBank/DDBJ whole genome shotgun (WGS) entry which is preliminary data.</text>
</comment>
<evidence type="ECO:0000313" key="1">
    <source>
        <dbReference type="EMBL" id="TPV33647.1"/>
    </source>
</evidence>
<protein>
    <submittedName>
        <fullName evidence="1">Uncharacterized protein</fullName>
    </submittedName>
</protein>
<accession>A0ABY2ZKL3</accession>
<proteinExistence type="predicted"/>